<protein>
    <submittedName>
        <fullName evidence="2">Peptide/nickel transport system substrate-binding protein</fullName>
    </submittedName>
</protein>
<accession>A0A4Q7V557</accession>
<dbReference type="GO" id="GO:1904680">
    <property type="term" value="F:peptide transmembrane transporter activity"/>
    <property type="evidence" value="ECO:0007669"/>
    <property type="project" value="TreeGrafter"/>
</dbReference>
<dbReference type="RefSeq" id="WP_130291870.1">
    <property type="nucleotide sequence ID" value="NZ_SHKL01000001.1"/>
</dbReference>
<sequence length="514" mass="54792">MRPTGRPGPALSRRTVLGGVLAAAAAVPLAACSGGAGGGGGERLRVAFAGGGSTENLDPHLVPQFVDQARAKACFDTLTGWSQEMTATPRLAESYEPDATGTRWRIRLRDTRFHDGRPLTGADVLHTFRRIVDPATTATAASLFKGVDFAASRTVSDRELEIVLSAPNFLFPLSWGAPGTEIVPQGTTEFSRPVGTGPFRFVSFTPGGPALYAAHDGYFDGAPASRELEFLPIDEENARLGALLSGQVAYAHDLRPASARQLEGNSAARVLSAPESTSQFLNLRVDRPPFSDPRLREAVRLGIDREALVRVVLLGSGQVGDDLFGPGLQYYPADVPRVARDVDRARALVAQAGATGTRVELQTSSTDPNFSPAATLIAAQLGEIGLAAAPRVLDSKTYFSEIRRSGVAAFSRTGTLPIPDYIGRRRLTTSTSNDYTGYRNPEVDRLYAAATAARDEQARTAALVRAQQLVRADSGNLVWGTSNWNVGIAAELSGVENARPNSHAWARFDKARLG</sequence>
<gene>
    <name evidence="2" type="ORF">EV383_4695</name>
</gene>
<keyword evidence="3" id="KW-1185">Reference proteome</keyword>
<dbReference type="InterPro" id="IPR006311">
    <property type="entry name" value="TAT_signal"/>
</dbReference>
<dbReference type="PANTHER" id="PTHR30290">
    <property type="entry name" value="PERIPLASMIC BINDING COMPONENT OF ABC TRANSPORTER"/>
    <property type="match status" value="1"/>
</dbReference>
<dbReference type="OrthoDB" id="9046151at2"/>
<evidence type="ECO:0000313" key="2">
    <source>
        <dbReference type="EMBL" id="RZT87769.1"/>
    </source>
</evidence>
<dbReference type="PIRSF" id="PIRSF002741">
    <property type="entry name" value="MppA"/>
    <property type="match status" value="1"/>
</dbReference>
<dbReference type="CDD" id="cd08503">
    <property type="entry name" value="PBP2_NikA_DppA_OppA_like_17"/>
    <property type="match status" value="1"/>
</dbReference>
<feature type="domain" description="Solute-binding protein family 5" evidence="1">
    <location>
        <begin position="88"/>
        <end position="416"/>
    </location>
</feature>
<dbReference type="Gene3D" id="3.40.190.10">
    <property type="entry name" value="Periplasmic binding protein-like II"/>
    <property type="match status" value="1"/>
</dbReference>
<organism evidence="2 3">
    <name type="scientific">Pseudonocardia sediminis</name>
    <dbReference type="NCBI Taxonomy" id="1397368"/>
    <lineage>
        <taxon>Bacteria</taxon>
        <taxon>Bacillati</taxon>
        <taxon>Actinomycetota</taxon>
        <taxon>Actinomycetes</taxon>
        <taxon>Pseudonocardiales</taxon>
        <taxon>Pseudonocardiaceae</taxon>
        <taxon>Pseudonocardia</taxon>
    </lineage>
</organism>
<dbReference type="AlphaFoldDB" id="A0A4Q7V557"/>
<dbReference type="EMBL" id="SHKL01000001">
    <property type="protein sequence ID" value="RZT87769.1"/>
    <property type="molecule type" value="Genomic_DNA"/>
</dbReference>
<name>A0A4Q7V557_PSEST</name>
<dbReference type="InterPro" id="IPR030678">
    <property type="entry name" value="Peptide/Ni-bd"/>
</dbReference>
<dbReference type="Pfam" id="PF00496">
    <property type="entry name" value="SBP_bac_5"/>
    <property type="match status" value="1"/>
</dbReference>
<dbReference type="InterPro" id="IPR000914">
    <property type="entry name" value="SBP_5_dom"/>
</dbReference>
<dbReference type="Gene3D" id="3.10.105.10">
    <property type="entry name" value="Dipeptide-binding Protein, Domain 3"/>
    <property type="match status" value="1"/>
</dbReference>
<comment type="caution">
    <text evidence="2">The sequence shown here is derived from an EMBL/GenBank/DDBJ whole genome shotgun (WGS) entry which is preliminary data.</text>
</comment>
<reference evidence="2 3" key="1">
    <citation type="submission" date="2019-02" db="EMBL/GenBank/DDBJ databases">
        <title>Sequencing the genomes of 1000 actinobacteria strains.</title>
        <authorList>
            <person name="Klenk H.-P."/>
        </authorList>
    </citation>
    <scope>NUCLEOTIDE SEQUENCE [LARGE SCALE GENOMIC DNA]</scope>
    <source>
        <strain evidence="2 3">DSM 45779</strain>
    </source>
</reference>
<dbReference type="GO" id="GO:0015833">
    <property type="term" value="P:peptide transport"/>
    <property type="evidence" value="ECO:0007669"/>
    <property type="project" value="TreeGrafter"/>
</dbReference>
<dbReference type="PROSITE" id="PS51318">
    <property type="entry name" value="TAT"/>
    <property type="match status" value="1"/>
</dbReference>
<dbReference type="GO" id="GO:0042597">
    <property type="term" value="C:periplasmic space"/>
    <property type="evidence" value="ECO:0007669"/>
    <property type="project" value="UniProtKB-ARBA"/>
</dbReference>
<evidence type="ECO:0000313" key="3">
    <source>
        <dbReference type="Proteomes" id="UP000291591"/>
    </source>
</evidence>
<evidence type="ECO:0000259" key="1">
    <source>
        <dbReference type="Pfam" id="PF00496"/>
    </source>
</evidence>
<dbReference type="Proteomes" id="UP000291591">
    <property type="component" value="Unassembled WGS sequence"/>
</dbReference>
<dbReference type="GO" id="GO:0043190">
    <property type="term" value="C:ATP-binding cassette (ABC) transporter complex"/>
    <property type="evidence" value="ECO:0007669"/>
    <property type="project" value="InterPro"/>
</dbReference>
<proteinExistence type="predicted"/>
<dbReference type="SUPFAM" id="SSF53850">
    <property type="entry name" value="Periplasmic binding protein-like II"/>
    <property type="match status" value="1"/>
</dbReference>
<dbReference type="InterPro" id="IPR039424">
    <property type="entry name" value="SBP_5"/>
</dbReference>